<dbReference type="AlphaFoldDB" id="A0A426ZLP8"/>
<reference evidence="2 3" key="1">
    <citation type="journal article" date="2014" name="Agronomy (Basel)">
        <title>A Draft Genome Sequence for Ensete ventricosum, the Drought-Tolerant Tree Against Hunger.</title>
        <authorList>
            <person name="Harrison J."/>
            <person name="Moore K.A."/>
            <person name="Paszkiewicz K."/>
            <person name="Jones T."/>
            <person name="Grant M."/>
            <person name="Ambacheew D."/>
            <person name="Muzemil S."/>
            <person name="Studholme D.J."/>
        </authorList>
    </citation>
    <scope>NUCLEOTIDE SEQUENCE [LARGE SCALE GENOMIC DNA]</scope>
</reference>
<feature type="region of interest" description="Disordered" evidence="1">
    <location>
        <begin position="66"/>
        <end position="106"/>
    </location>
</feature>
<name>A0A426ZLP8_ENSVE</name>
<proteinExistence type="predicted"/>
<dbReference type="Proteomes" id="UP000287651">
    <property type="component" value="Unassembled WGS sequence"/>
</dbReference>
<evidence type="ECO:0000313" key="3">
    <source>
        <dbReference type="Proteomes" id="UP000287651"/>
    </source>
</evidence>
<evidence type="ECO:0000313" key="2">
    <source>
        <dbReference type="EMBL" id="RRT64913.1"/>
    </source>
</evidence>
<protein>
    <submittedName>
        <fullName evidence="2">Uncharacterized protein</fullName>
    </submittedName>
</protein>
<organism evidence="2 3">
    <name type="scientific">Ensete ventricosum</name>
    <name type="common">Abyssinian banana</name>
    <name type="synonym">Musa ensete</name>
    <dbReference type="NCBI Taxonomy" id="4639"/>
    <lineage>
        <taxon>Eukaryota</taxon>
        <taxon>Viridiplantae</taxon>
        <taxon>Streptophyta</taxon>
        <taxon>Embryophyta</taxon>
        <taxon>Tracheophyta</taxon>
        <taxon>Spermatophyta</taxon>
        <taxon>Magnoliopsida</taxon>
        <taxon>Liliopsida</taxon>
        <taxon>Zingiberales</taxon>
        <taxon>Musaceae</taxon>
        <taxon>Ensete</taxon>
    </lineage>
</organism>
<accession>A0A426ZLP8</accession>
<gene>
    <name evidence="2" type="ORF">B296_00041475</name>
</gene>
<sequence length="153" mass="17935">MASKELLDAKLEAFETRMEDKLRAFLLNSVWVDHRAQGDLNKAKVHIAERTPRRKENQDKLRALFAEFNLGRPPSPRRSQQGKSSYHREDSQEKGEPMTDTPYPRMRVDFPRWEEGNTTGWISHAKRYFRYHKTPDASMVDITAIHLEGNVIR</sequence>
<dbReference type="EMBL" id="AMZH03006007">
    <property type="protein sequence ID" value="RRT64913.1"/>
    <property type="molecule type" value="Genomic_DNA"/>
</dbReference>
<comment type="caution">
    <text evidence="2">The sequence shown here is derived from an EMBL/GenBank/DDBJ whole genome shotgun (WGS) entry which is preliminary data.</text>
</comment>
<evidence type="ECO:0000256" key="1">
    <source>
        <dbReference type="SAM" id="MobiDB-lite"/>
    </source>
</evidence>
<feature type="compositionally biased region" description="Basic and acidic residues" evidence="1">
    <location>
        <begin position="86"/>
        <end position="97"/>
    </location>
</feature>